<evidence type="ECO:0000256" key="11">
    <source>
        <dbReference type="SAM" id="MobiDB-lite"/>
    </source>
</evidence>
<comment type="similarity">
    <text evidence="3 10">Belongs to the uridine kinase family.</text>
</comment>
<keyword evidence="4 10" id="KW-0808">Transferase</keyword>
<reference evidence="13" key="2">
    <citation type="submission" date="2025-09" db="UniProtKB">
        <authorList>
            <consortium name="Ensembl"/>
        </authorList>
    </citation>
    <scope>IDENTIFICATION</scope>
</reference>
<dbReference type="CDD" id="cd02023">
    <property type="entry name" value="UMPK"/>
    <property type="match status" value="1"/>
</dbReference>
<dbReference type="Proteomes" id="UP000694408">
    <property type="component" value="Unplaced"/>
</dbReference>
<evidence type="ECO:0000256" key="10">
    <source>
        <dbReference type="RuleBase" id="RU003825"/>
    </source>
</evidence>
<keyword evidence="6 10" id="KW-0418">Kinase</keyword>
<dbReference type="OMA" id="PQSTVCE"/>
<organism evidence="13 14">
    <name type="scientific">Junco hyemalis</name>
    <name type="common">Dark-eyed junco</name>
    <dbReference type="NCBI Taxonomy" id="40217"/>
    <lineage>
        <taxon>Eukaryota</taxon>
        <taxon>Metazoa</taxon>
        <taxon>Chordata</taxon>
        <taxon>Craniata</taxon>
        <taxon>Vertebrata</taxon>
        <taxon>Euteleostomi</taxon>
        <taxon>Archelosauria</taxon>
        <taxon>Archosauria</taxon>
        <taxon>Dinosauria</taxon>
        <taxon>Saurischia</taxon>
        <taxon>Theropoda</taxon>
        <taxon>Coelurosauria</taxon>
        <taxon>Aves</taxon>
        <taxon>Neognathae</taxon>
        <taxon>Neoaves</taxon>
        <taxon>Telluraves</taxon>
        <taxon>Australaves</taxon>
        <taxon>Passeriformes</taxon>
        <taxon>Passerellidae</taxon>
        <taxon>Junco</taxon>
    </lineage>
</organism>
<dbReference type="Pfam" id="PF00485">
    <property type="entry name" value="PRK"/>
    <property type="match status" value="1"/>
</dbReference>
<evidence type="ECO:0000256" key="4">
    <source>
        <dbReference type="ARBA" id="ARBA00022679"/>
    </source>
</evidence>
<dbReference type="PRINTS" id="PR00988">
    <property type="entry name" value="URIDINKINASE"/>
</dbReference>
<comment type="catalytic activity">
    <reaction evidence="9 10">
        <text>uridine + ATP = UMP + ADP + H(+)</text>
        <dbReference type="Rhea" id="RHEA:16825"/>
        <dbReference type="ChEBI" id="CHEBI:15378"/>
        <dbReference type="ChEBI" id="CHEBI:16704"/>
        <dbReference type="ChEBI" id="CHEBI:30616"/>
        <dbReference type="ChEBI" id="CHEBI:57865"/>
        <dbReference type="ChEBI" id="CHEBI:456216"/>
        <dbReference type="EC" id="2.7.1.48"/>
    </reaction>
</comment>
<dbReference type="GO" id="GO:0004849">
    <property type="term" value="F:uridine kinase activity"/>
    <property type="evidence" value="ECO:0007669"/>
    <property type="project" value="UniProtKB-EC"/>
</dbReference>
<feature type="compositionally biased region" description="Pro residues" evidence="11">
    <location>
        <begin position="81"/>
        <end position="100"/>
    </location>
</feature>
<evidence type="ECO:0000313" key="14">
    <source>
        <dbReference type="Proteomes" id="UP000694408"/>
    </source>
</evidence>
<feature type="region of interest" description="Disordered" evidence="11">
    <location>
        <begin position="62"/>
        <end position="125"/>
    </location>
</feature>
<comment type="pathway">
    <text evidence="2 10">Pyrimidine metabolism; CTP biosynthesis via salvage pathway; CTP from cytidine: step 1/3.</text>
</comment>
<feature type="domain" description="Phosphoribulokinase/uridine kinase" evidence="12">
    <location>
        <begin position="121"/>
        <end position="314"/>
    </location>
</feature>
<keyword evidence="7 10" id="KW-0067">ATP-binding</keyword>
<keyword evidence="14" id="KW-1185">Reference proteome</keyword>
<dbReference type="SUPFAM" id="SSF52540">
    <property type="entry name" value="P-loop containing nucleoside triphosphate hydrolases"/>
    <property type="match status" value="1"/>
</dbReference>
<proteinExistence type="inferred from homology"/>
<evidence type="ECO:0000256" key="6">
    <source>
        <dbReference type="ARBA" id="ARBA00022777"/>
    </source>
</evidence>
<reference evidence="13" key="1">
    <citation type="submission" date="2025-08" db="UniProtKB">
        <authorList>
            <consortium name="Ensembl"/>
        </authorList>
    </citation>
    <scope>IDENTIFICATION</scope>
</reference>
<dbReference type="InterPro" id="IPR006083">
    <property type="entry name" value="PRK/URK"/>
</dbReference>
<protein>
    <recommendedName>
        <fullName evidence="10">Uridine-cytidine kinase</fullName>
        <ecNumber evidence="10">2.7.1.48</ecNumber>
    </recommendedName>
</protein>
<keyword evidence="5 10" id="KW-0547">Nucleotide-binding</keyword>
<evidence type="ECO:0000256" key="3">
    <source>
        <dbReference type="ARBA" id="ARBA00005408"/>
    </source>
</evidence>
<dbReference type="Ensembl" id="ENSJHYT00000001852.1">
    <property type="protein sequence ID" value="ENSJHYP00000001472.1"/>
    <property type="gene ID" value="ENSJHYG00000001283.1"/>
</dbReference>
<evidence type="ECO:0000256" key="5">
    <source>
        <dbReference type="ARBA" id="ARBA00022741"/>
    </source>
</evidence>
<dbReference type="InterPro" id="IPR027417">
    <property type="entry name" value="P-loop_NTPase"/>
</dbReference>
<dbReference type="AlphaFoldDB" id="A0A8C5IE62"/>
<evidence type="ECO:0000256" key="1">
    <source>
        <dbReference type="ARBA" id="ARBA00004690"/>
    </source>
</evidence>
<dbReference type="GO" id="GO:0005524">
    <property type="term" value="F:ATP binding"/>
    <property type="evidence" value="ECO:0007669"/>
    <property type="project" value="UniProtKB-KW"/>
</dbReference>
<dbReference type="InterPro" id="IPR000764">
    <property type="entry name" value="Uridine_kinase-like"/>
</dbReference>
<dbReference type="UniPathway" id="UPA00579">
    <property type="reaction ID" value="UER00640"/>
</dbReference>
<comment type="catalytic activity">
    <reaction evidence="8 10">
        <text>cytidine + ATP = CMP + ADP + H(+)</text>
        <dbReference type="Rhea" id="RHEA:24674"/>
        <dbReference type="ChEBI" id="CHEBI:15378"/>
        <dbReference type="ChEBI" id="CHEBI:17562"/>
        <dbReference type="ChEBI" id="CHEBI:30616"/>
        <dbReference type="ChEBI" id="CHEBI:60377"/>
        <dbReference type="ChEBI" id="CHEBI:456216"/>
        <dbReference type="EC" id="2.7.1.48"/>
    </reaction>
</comment>
<evidence type="ECO:0000313" key="13">
    <source>
        <dbReference type="Ensembl" id="ENSJHYP00000001472.1"/>
    </source>
</evidence>
<feature type="compositionally biased region" description="Low complexity" evidence="11">
    <location>
        <begin position="68"/>
        <end position="80"/>
    </location>
</feature>
<sequence>MGTGVRLRGLRYTCTWVQVSNTQPGTDTRSHRCLGKTALSVAGQSRPAVHLSVCPCRCSGPGAEAGCAPCTRPRPLTTTPSPRPRPRPSPPPAPAPPPAVHPAMASAGGPDAERPHPKPFLIGVSGGTASGKSTVCEKIMELLGQNEVEQRQRKVLILSQDSFYKVLTAEQQAKALKGQYNFDHPDAFDNELMHSTLKNIVEGKTVEVPTYDFVTHSRLAETTVVYPADVVLFEGILVFYSQDIRDMFHLRLFVDTDSDVRLSRRVLRDMKRGRDLEQILTQYTTFVKPAFEEFCLPTKKYADVIIPRGVDNMVAINLIVQHIQDILNGDICKWQRGALNGHGRTYKRPFPEQAESAAVLAAGKRSHLESSSRPH</sequence>
<name>A0A8C5IE62_JUNHY</name>
<dbReference type="GO" id="GO:0044211">
    <property type="term" value="P:CTP salvage"/>
    <property type="evidence" value="ECO:0007669"/>
    <property type="project" value="UniProtKB-UniPathway"/>
</dbReference>
<dbReference type="GO" id="GO:0044206">
    <property type="term" value="P:UMP salvage"/>
    <property type="evidence" value="ECO:0007669"/>
    <property type="project" value="UniProtKB-UniPathway"/>
</dbReference>
<dbReference type="FunFam" id="3.40.50.300:FF:000297">
    <property type="entry name" value="Uridine-cytidine kinase 2"/>
    <property type="match status" value="1"/>
</dbReference>
<accession>A0A8C5IE62</accession>
<dbReference type="Gene3D" id="3.40.50.300">
    <property type="entry name" value="P-loop containing nucleotide triphosphate hydrolases"/>
    <property type="match status" value="1"/>
</dbReference>
<dbReference type="UniPathway" id="UPA00574">
    <property type="reaction ID" value="UER00637"/>
</dbReference>
<dbReference type="NCBIfam" id="TIGR00235">
    <property type="entry name" value="udk"/>
    <property type="match status" value="1"/>
</dbReference>
<evidence type="ECO:0000256" key="2">
    <source>
        <dbReference type="ARBA" id="ARBA00004784"/>
    </source>
</evidence>
<dbReference type="NCBIfam" id="NF004018">
    <property type="entry name" value="PRK05480.1"/>
    <property type="match status" value="1"/>
</dbReference>
<dbReference type="EC" id="2.7.1.48" evidence="10"/>
<evidence type="ECO:0000256" key="8">
    <source>
        <dbReference type="ARBA" id="ARBA00047436"/>
    </source>
</evidence>
<evidence type="ECO:0000256" key="7">
    <source>
        <dbReference type="ARBA" id="ARBA00022840"/>
    </source>
</evidence>
<evidence type="ECO:0000256" key="9">
    <source>
        <dbReference type="ARBA" id="ARBA00048909"/>
    </source>
</evidence>
<comment type="pathway">
    <text evidence="1 10">Pyrimidine metabolism; UMP biosynthesis via salvage pathway; UMP from uridine: step 1/1.</text>
</comment>
<dbReference type="PANTHER" id="PTHR10285">
    <property type="entry name" value="URIDINE KINASE"/>
    <property type="match status" value="1"/>
</dbReference>
<evidence type="ECO:0000259" key="12">
    <source>
        <dbReference type="Pfam" id="PF00485"/>
    </source>
</evidence>